<organism evidence="7 8">
    <name type="scientific">Croceicoccus ponticola</name>
    <dbReference type="NCBI Taxonomy" id="2217664"/>
    <lineage>
        <taxon>Bacteria</taxon>
        <taxon>Pseudomonadati</taxon>
        <taxon>Pseudomonadota</taxon>
        <taxon>Alphaproteobacteria</taxon>
        <taxon>Sphingomonadales</taxon>
        <taxon>Erythrobacteraceae</taxon>
        <taxon>Croceicoccus</taxon>
    </lineage>
</organism>
<dbReference type="AlphaFoldDB" id="A0A437H007"/>
<dbReference type="OrthoDB" id="9810077at2"/>
<keyword evidence="3 7" id="KW-0067">ATP-binding</keyword>
<dbReference type="Gene3D" id="3.40.50.300">
    <property type="entry name" value="P-loop containing nucleotide triphosphate hydrolases"/>
    <property type="match status" value="1"/>
</dbReference>
<dbReference type="PROSITE" id="PS00211">
    <property type="entry name" value="ABC_TRANSPORTER_1"/>
    <property type="match status" value="1"/>
</dbReference>
<dbReference type="InterPro" id="IPR017871">
    <property type="entry name" value="ABC_transporter-like_CS"/>
</dbReference>
<dbReference type="InterPro" id="IPR003439">
    <property type="entry name" value="ABC_transporter-like_ATP-bd"/>
</dbReference>
<dbReference type="PROSITE" id="PS50893">
    <property type="entry name" value="ABC_TRANSPORTER_2"/>
    <property type="match status" value="1"/>
</dbReference>
<dbReference type="GO" id="GO:0016887">
    <property type="term" value="F:ATP hydrolysis activity"/>
    <property type="evidence" value="ECO:0007669"/>
    <property type="project" value="InterPro"/>
</dbReference>
<dbReference type="GO" id="GO:0005524">
    <property type="term" value="F:ATP binding"/>
    <property type="evidence" value="ECO:0007669"/>
    <property type="project" value="UniProtKB-KW"/>
</dbReference>
<dbReference type="EMBL" id="RXOL01000001">
    <property type="protein sequence ID" value="RVQ68893.1"/>
    <property type="molecule type" value="Genomic_DNA"/>
</dbReference>
<evidence type="ECO:0000313" key="8">
    <source>
        <dbReference type="Proteomes" id="UP000283003"/>
    </source>
</evidence>
<dbReference type="PANTHER" id="PTHR42794">
    <property type="entry name" value="HEMIN IMPORT ATP-BINDING PROTEIN HMUV"/>
    <property type="match status" value="1"/>
</dbReference>
<dbReference type="PANTHER" id="PTHR42794:SF1">
    <property type="entry name" value="HEMIN IMPORT ATP-BINDING PROTEIN HMUV"/>
    <property type="match status" value="1"/>
</dbReference>
<evidence type="ECO:0000313" key="7">
    <source>
        <dbReference type="EMBL" id="RVQ68893.1"/>
    </source>
</evidence>
<accession>A0A437H007</accession>
<sequence length="254" mass="26712">MITATNLTVRRGGRDVVRDATLSLEPGRLTAICGPNGAGKSSLLAALAALLPATGDLTLDGRSIASLSLRERARAIGFLPQRAEVAWDVSVRTLVALGRLPWCAVPGRPARASLSADRAAIDAALAAMELCDLADRPVSNLSGGERARAFMARVLAGEPDWILADEPLASLDLAHQQRLAACLAREAAGGRGVVVVMHDLATAMNHADRVIVLDQGRIVADGRPQDALCEAIIRQVWQVDARWLGDPGSKALAT</sequence>
<gene>
    <name evidence="7" type="ORF">EKN06_01300</name>
</gene>
<dbReference type="Proteomes" id="UP000283003">
    <property type="component" value="Unassembled WGS sequence"/>
</dbReference>
<evidence type="ECO:0000256" key="4">
    <source>
        <dbReference type="ARBA" id="ARBA00022967"/>
    </source>
</evidence>
<dbReference type="InterPro" id="IPR003593">
    <property type="entry name" value="AAA+_ATPase"/>
</dbReference>
<evidence type="ECO:0000256" key="2">
    <source>
        <dbReference type="ARBA" id="ARBA00022741"/>
    </source>
</evidence>
<reference evidence="7 8" key="1">
    <citation type="submission" date="2018-12" db="EMBL/GenBank/DDBJ databases">
        <title>Croceicoccus ponticola sp. nov., a lipolytic bacterium isolated from seawater.</title>
        <authorList>
            <person name="Yoon J.-H."/>
        </authorList>
    </citation>
    <scope>NUCLEOTIDE SEQUENCE [LARGE SCALE GENOMIC DNA]</scope>
    <source>
        <strain evidence="7 8">GM-16</strain>
    </source>
</reference>
<comment type="caution">
    <text evidence="7">The sequence shown here is derived from an EMBL/GenBank/DDBJ whole genome shotgun (WGS) entry which is preliminary data.</text>
</comment>
<evidence type="ECO:0000256" key="1">
    <source>
        <dbReference type="ARBA" id="ARBA00022448"/>
    </source>
</evidence>
<dbReference type="InterPro" id="IPR027417">
    <property type="entry name" value="P-loop_NTPase"/>
</dbReference>
<keyword evidence="2" id="KW-0547">Nucleotide-binding</keyword>
<evidence type="ECO:0000256" key="5">
    <source>
        <dbReference type="ARBA" id="ARBA00037066"/>
    </source>
</evidence>
<evidence type="ECO:0000256" key="3">
    <source>
        <dbReference type="ARBA" id="ARBA00022840"/>
    </source>
</evidence>
<name>A0A437H007_9SPHN</name>
<proteinExistence type="predicted"/>
<dbReference type="CDD" id="cd03214">
    <property type="entry name" value="ABC_Iron-Siderophores_B12_Hemin"/>
    <property type="match status" value="1"/>
</dbReference>
<feature type="domain" description="ABC transporter" evidence="6">
    <location>
        <begin position="2"/>
        <end position="240"/>
    </location>
</feature>
<dbReference type="SUPFAM" id="SSF52540">
    <property type="entry name" value="P-loop containing nucleoside triphosphate hydrolases"/>
    <property type="match status" value="1"/>
</dbReference>
<protein>
    <submittedName>
        <fullName evidence="7">ABC transporter ATP-binding protein</fullName>
    </submittedName>
</protein>
<dbReference type="Pfam" id="PF00005">
    <property type="entry name" value="ABC_tran"/>
    <property type="match status" value="1"/>
</dbReference>
<evidence type="ECO:0000259" key="6">
    <source>
        <dbReference type="PROSITE" id="PS50893"/>
    </source>
</evidence>
<dbReference type="RefSeq" id="WP_127611079.1">
    <property type="nucleotide sequence ID" value="NZ_RXOL01000001.1"/>
</dbReference>
<keyword evidence="1" id="KW-0813">Transport</keyword>
<keyword evidence="4" id="KW-1278">Translocase</keyword>
<comment type="function">
    <text evidence="5">Part of the ABC transporter complex HmuTUV involved in hemin import. Responsible for energy coupling to the transport system.</text>
</comment>
<keyword evidence="8" id="KW-1185">Reference proteome</keyword>
<dbReference type="SMART" id="SM00382">
    <property type="entry name" value="AAA"/>
    <property type="match status" value="1"/>
</dbReference>